<evidence type="ECO:0000256" key="1">
    <source>
        <dbReference type="SAM" id="MobiDB-lite"/>
    </source>
</evidence>
<organism evidence="2 3">
    <name type="scientific">Elysia crispata</name>
    <name type="common">lettuce slug</name>
    <dbReference type="NCBI Taxonomy" id="231223"/>
    <lineage>
        <taxon>Eukaryota</taxon>
        <taxon>Metazoa</taxon>
        <taxon>Spiralia</taxon>
        <taxon>Lophotrochozoa</taxon>
        <taxon>Mollusca</taxon>
        <taxon>Gastropoda</taxon>
        <taxon>Heterobranchia</taxon>
        <taxon>Euthyneura</taxon>
        <taxon>Panpulmonata</taxon>
        <taxon>Sacoglossa</taxon>
        <taxon>Placobranchoidea</taxon>
        <taxon>Plakobranchidae</taxon>
        <taxon>Elysia</taxon>
    </lineage>
</organism>
<reference evidence="2" key="1">
    <citation type="journal article" date="2023" name="G3 (Bethesda)">
        <title>A reference genome for the long-term kleptoplast-retaining sea slug Elysia crispata morphotype clarki.</title>
        <authorList>
            <person name="Eastman K.E."/>
            <person name="Pendleton A.L."/>
            <person name="Shaikh M.A."/>
            <person name="Suttiyut T."/>
            <person name="Ogas R."/>
            <person name="Tomko P."/>
            <person name="Gavelis G."/>
            <person name="Widhalm J.R."/>
            <person name="Wisecaver J.H."/>
        </authorList>
    </citation>
    <scope>NUCLEOTIDE SEQUENCE</scope>
    <source>
        <strain evidence="2">ECLA1</strain>
    </source>
</reference>
<comment type="caution">
    <text evidence="2">The sequence shown here is derived from an EMBL/GenBank/DDBJ whole genome shotgun (WGS) entry which is preliminary data.</text>
</comment>
<feature type="compositionally biased region" description="Polar residues" evidence="1">
    <location>
        <begin position="137"/>
        <end position="151"/>
    </location>
</feature>
<evidence type="ECO:0000313" key="2">
    <source>
        <dbReference type="EMBL" id="KAK3789436.1"/>
    </source>
</evidence>
<accession>A0AAE1E053</accession>
<feature type="compositionally biased region" description="Basic and acidic residues" evidence="1">
    <location>
        <begin position="38"/>
        <end position="47"/>
    </location>
</feature>
<keyword evidence="3" id="KW-1185">Reference proteome</keyword>
<feature type="region of interest" description="Disordered" evidence="1">
    <location>
        <begin position="27"/>
        <end position="47"/>
    </location>
</feature>
<feature type="region of interest" description="Disordered" evidence="1">
    <location>
        <begin position="107"/>
        <end position="151"/>
    </location>
</feature>
<protein>
    <submittedName>
        <fullName evidence="2">Uncharacterized protein</fullName>
    </submittedName>
</protein>
<dbReference type="AlphaFoldDB" id="A0AAE1E053"/>
<dbReference type="Proteomes" id="UP001283361">
    <property type="component" value="Unassembled WGS sequence"/>
</dbReference>
<sequence>MVLMNSSNLTRQKVPGVFPGFIRGNVTSPRGQVVGRSRSQDQKPVGRDESIRHEIVHHWSVTERLCTSSGEEPPGLVAHAVASITHGIAQREYLSSHQSMMVMSWTQPVSPKHGSMPRRDINRDTRVHKHKTRHTQRTWPQSSATESVYCA</sequence>
<dbReference type="EMBL" id="JAWDGP010001675">
    <property type="protein sequence ID" value="KAK3789436.1"/>
    <property type="molecule type" value="Genomic_DNA"/>
</dbReference>
<evidence type="ECO:0000313" key="3">
    <source>
        <dbReference type="Proteomes" id="UP001283361"/>
    </source>
</evidence>
<feature type="compositionally biased region" description="Basic residues" evidence="1">
    <location>
        <begin position="126"/>
        <end position="136"/>
    </location>
</feature>
<name>A0AAE1E053_9GAST</name>
<gene>
    <name evidence="2" type="ORF">RRG08_035131</name>
</gene>
<proteinExistence type="predicted"/>